<evidence type="ECO:0000256" key="1">
    <source>
        <dbReference type="SAM" id="Phobius"/>
    </source>
</evidence>
<dbReference type="EMBL" id="BLPF01000001">
    <property type="protein sequence ID" value="GFJ76065.1"/>
    <property type="molecule type" value="Genomic_DNA"/>
</dbReference>
<evidence type="ECO:0008006" key="4">
    <source>
        <dbReference type="Google" id="ProtNLM"/>
    </source>
</evidence>
<keyword evidence="1" id="KW-0812">Transmembrane</keyword>
<evidence type="ECO:0000313" key="3">
    <source>
        <dbReference type="Proteomes" id="UP000482800"/>
    </source>
</evidence>
<reference evidence="2 3" key="1">
    <citation type="submission" date="2020-03" db="EMBL/GenBank/DDBJ databases">
        <title>Whole genome shotgun sequence of Phytohabitans houttuyneae NBRC 108639.</title>
        <authorList>
            <person name="Komaki H."/>
            <person name="Tamura T."/>
        </authorList>
    </citation>
    <scope>NUCLEOTIDE SEQUENCE [LARGE SCALE GENOMIC DNA]</scope>
    <source>
        <strain evidence="2 3">NBRC 108639</strain>
    </source>
</reference>
<protein>
    <recommendedName>
        <fullName evidence="4">TIGR04222 domain-containing membrane protein</fullName>
    </recommendedName>
</protein>
<name>A0A6V8K5I4_9ACTN</name>
<keyword evidence="1" id="KW-0472">Membrane</keyword>
<keyword evidence="3" id="KW-1185">Reference proteome</keyword>
<organism evidence="2 3">
    <name type="scientific">Phytohabitans houttuyneae</name>
    <dbReference type="NCBI Taxonomy" id="1076126"/>
    <lineage>
        <taxon>Bacteria</taxon>
        <taxon>Bacillati</taxon>
        <taxon>Actinomycetota</taxon>
        <taxon>Actinomycetes</taxon>
        <taxon>Micromonosporales</taxon>
        <taxon>Micromonosporaceae</taxon>
    </lineage>
</organism>
<sequence>MHAAAAAGGTRAGVPHTAGMRQIEGLTATGIGHLRGGRWGAVRTGLAMLHAREAVVAGRDGRVRRTGSKPRGAEPLEQALFGALYSDTGPRELADHQRVRAAVGEVRRDLIRRKLVRPQRRRVLVPLALAVVPPYVLARLIDVIGAPIGLAATVVLVGVACWFLPRRTLAGARALRHLRDLHPEPTSPGGSADRLGPAVALYGNAALLVAMPRFAREGGLLDGGRRSVFHGDGSLESSSSTLGAP</sequence>
<proteinExistence type="predicted"/>
<accession>A0A6V8K5I4</accession>
<feature type="transmembrane region" description="Helical" evidence="1">
    <location>
        <begin position="144"/>
        <end position="164"/>
    </location>
</feature>
<dbReference type="NCBIfam" id="TIGR04222">
    <property type="entry name" value="near_uncomplex"/>
    <property type="match status" value="1"/>
</dbReference>
<dbReference type="Proteomes" id="UP000482800">
    <property type="component" value="Unassembled WGS sequence"/>
</dbReference>
<evidence type="ECO:0000313" key="2">
    <source>
        <dbReference type="EMBL" id="GFJ76065.1"/>
    </source>
</evidence>
<keyword evidence="1" id="KW-1133">Transmembrane helix</keyword>
<comment type="caution">
    <text evidence="2">The sequence shown here is derived from an EMBL/GenBank/DDBJ whole genome shotgun (WGS) entry which is preliminary data.</text>
</comment>
<dbReference type="AlphaFoldDB" id="A0A6V8K5I4"/>
<reference evidence="2 3" key="2">
    <citation type="submission" date="2020-03" db="EMBL/GenBank/DDBJ databases">
        <authorList>
            <person name="Ichikawa N."/>
            <person name="Kimura A."/>
            <person name="Kitahashi Y."/>
            <person name="Uohara A."/>
        </authorList>
    </citation>
    <scope>NUCLEOTIDE SEQUENCE [LARGE SCALE GENOMIC DNA]</scope>
    <source>
        <strain evidence="2 3">NBRC 108639</strain>
    </source>
</reference>
<dbReference type="InterPro" id="IPR026467">
    <property type="entry name" value="Ser/Gly_Cys_C_dom"/>
</dbReference>
<gene>
    <name evidence="2" type="ORF">Phou_002450</name>
</gene>
<feature type="transmembrane region" description="Helical" evidence="1">
    <location>
        <begin position="122"/>
        <end position="138"/>
    </location>
</feature>